<dbReference type="EMBL" id="QEAP01000364">
    <property type="protein sequence ID" value="TPX68266.1"/>
    <property type="molecule type" value="Genomic_DNA"/>
</dbReference>
<dbReference type="Proteomes" id="UP000320333">
    <property type="component" value="Unassembled WGS sequence"/>
</dbReference>
<evidence type="ECO:0000313" key="2">
    <source>
        <dbReference type="Proteomes" id="UP000320333"/>
    </source>
</evidence>
<organism evidence="1 2">
    <name type="scientific">Chytriomyces confervae</name>
    <dbReference type="NCBI Taxonomy" id="246404"/>
    <lineage>
        <taxon>Eukaryota</taxon>
        <taxon>Fungi</taxon>
        <taxon>Fungi incertae sedis</taxon>
        <taxon>Chytridiomycota</taxon>
        <taxon>Chytridiomycota incertae sedis</taxon>
        <taxon>Chytridiomycetes</taxon>
        <taxon>Chytridiales</taxon>
        <taxon>Chytriomycetaceae</taxon>
        <taxon>Chytriomyces</taxon>
    </lineage>
</organism>
<accession>A0A507EYF1</accession>
<sequence>MQPSCSHSLSQRLLPQMLNSCWLNNRNKQRDAAPV</sequence>
<keyword evidence="2" id="KW-1185">Reference proteome</keyword>
<protein>
    <submittedName>
        <fullName evidence="1">Uncharacterized protein</fullName>
    </submittedName>
</protein>
<evidence type="ECO:0000313" key="1">
    <source>
        <dbReference type="EMBL" id="TPX68266.1"/>
    </source>
</evidence>
<gene>
    <name evidence="1" type="ORF">CcCBS67573_g07250</name>
</gene>
<proteinExistence type="predicted"/>
<comment type="caution">
    <text evidence="1">The sequence shown here is derived from an EMBL/GenBank/DDBJ whole genome shotgun (WGS) entry which is preliminary data.</text>
</comment>
<dbReference type="AlphaFoldDB" id="A0A507EYF1"/>
<name>A0A507EYF1_9FUNG</name>
<reference evidence="1 2" key="1">
    <citation type="journal article" date="2019" name="Sci. Rep.">
        <title>Comparative genomics of chytrid fungi reveal insights into the obligate biotrophic and pathogenic lifestyle of Synchytrium endobioticum.</title>
        <authorList>
            <person name="van de Vossenberg B.T.L.H."/>
            <person name="Warris S."/>
            <person name="Nguyen H.D.T."/>
            <person name="van Gent-Pelzer M.P.E."/>
            <person name="Joly D.L."/>
            <person name="van de Geest H.C."/>
            <person name="Bonants P.J.M."/>
            <person name="Smith D.S."/>
            <person name="Levesque C.A."/>
            <person name="van der Lee T.A.J."/>
        </authorList>
    </citation>
    <scope>NUCLEOTIDE SEQUENCE [LARGE SCALE GENOMIC DNA]</scope>
    <source>
        <strain evidence="1 2">CBS 675.73</strain>
    </source>
</reference>